<gene>
    <name evidence="2" type="ORF">GCM10011383_03000</name>
</gene>
<evidence type="ECO:0000313" key="2">
    <source>
        <dbReference type="EMBL" id="GGE95650.1"/>
    </source>
</evidence>
<name>A0ABQ1THQ8_9BACT</name>
<dbReference type="Proteomes" id="UP000632273">
    <property type="component" value="Unassembled WGS sequence"/>
</dbReference>
<protein>
    <submittedName>
        <fullName evidence="2">Uncharacterized protein</fullName>
    </submittedName>
</protein>
<accession>A0ABQ1THQ8</accession>
<organism evidence="2 3">
    <name type="scientific">Hymenobacter cavernae</name>
    <dbReference type="NCBI Taxonomy" id="2044852"/>
    <lineage>
        <taxon>Bacteria</taxon>
        <taxon>Pseudomonadati</taxon>
        <taxon>Bacteroidota</taxon>
        <taxon>Cytophagia</taxon>
        <taxon>Cytophagales</taxon>
        <taxon>Hymenobacteraceae</taxon>
        <taxon>Hymenobacter</taxon>
    </lineage>
</organism>
<feature type="region of interest" description="Disordered" evidence="1">
    <location>
        <begin position="1"/>
        <end position="21"/>
    </location>
</feature>
<sequence>MLGPQEVNSKTTSAEASEVRVEKRIEDEKQIRFCWPNWQQFMNNIHKYICYKNH</sequence>
<dbReference type="EMBL" id="BMHT01000001">
    <property type="protein sequence ID" value="GGE95650.1"/>
    <property type="molecule type" value="Genomic_DNA"/>
</dbReference>
<keyword evidence="3" id="KW-1185">Reference proteome</keyword>
<reference evidence="3" key="1">
    <citation type="journal article" date="2019" name="Int. J. Syst. Evol. Microbiol.">
        <title>The Global Catalogue of Microorganisms (GCM) 10K type strain sequencing project: providing services to taxonomists for standard genome sequencing and annotation.</title>
        <authorList>
            <consortium name="The Broad Institute Genomics Platform"/>
            <consortium name="The Broad Institute Genome Sequencing Center for Infectious Disease"/>
            <person name="Wu L."/>
            <person name="Ma J."/>
        </authorList>
    </citation>
    <scope>NUCLEOTIDE SEQUENCE [LARGE SCALE GENOMIC DNA]</scope>
    <source>
        <strain evidence="3">CGMCC 1.15197</strain>
    </source>
</reference>
<feature type="compositionally biased region" description="Polar residues" evidence="1">
    <location>
        <begin position="1"/>
        <end position="15"/>
    </location>
</feature>
<evidence type="ECO:0000313" key="3">
    <source>
        <dbReference type="Proteomes" id="UP000632273"/>
    </source>
</evidence>
<comment type="caution">
    <text evidence="2">The sequence shown here is derived from an EMBL/GenBank/DDBJ whole genome shotgun (WGS) entry which is preliminary data.</text>
</comment>
<proteinExistence type="predicted"/>
<evidence type="ECO:0000256" key="1">
    <source>
        <dbReference type="SAM" id="MobiDB-lite"/>
    </source>
</evidence>